<evidence type="ECO:0008006" key="4">
    <source>
        <dbReference type="Google" id="ProtNLM"/>
    </source>
</evidence>
<evidence type="ECO:0000313" key="2">
    <source>
        <dbReference type="EMBL" id="ROP35895.1"/>
    </source>
</evidence>
<dbReference type="OrthoDB" id="3680186at2"/>
<sequence length="221" mass="23583">MKRWLTLIGVVVLLILVTVGLVAYLPPDHRVTFLVDASASGSDFREVADAVGSAARNAGDGDALALRRFGGECDRPDNTAEVVPVGEGQGGRIDEAVRSIEPGGRSTLLSGILAAIDDFDRYYPFRGDKSNRVVVVARNGVEACGKDAAAVRALVEEHSKRVEVRLDFRFVAHRLTEQQVGDLSALAAAVDAPPPRRTGTADELARAVTEPAMPGDLGRRR</sequence>
<evidence type="ECO:0000256" key="1">
    <source>
        <dbReference type="SAM" id="MobiDB-lite"/>
    </source>
</evidence>
<dbReference type="SUPFAM" id="SSF53300">
    <property type="entry name" value="vWA-like"/>
    <property type="match status" value="1"/>
</dbReference>
<name>A0A3N1H012_9PSEU</name>
<reference evidence="2 3" key="1">
    <citation type="submission" date="2018-11" db="EMBL/GenBank/DDBJ databases">
        <title>Sequencing the genomes of 1000 actinobacteria strains.</title>
        <authorList>
            <person name="Klenk H.-P."/>
        </authorList>
    </citation>
    <scope>NUCLEOTIDE SEQUENCE [LARGE SCALE GENOMIC DNA]</scope>
    <source>
        <strain evidence="2 3">DSM 44231</strain>
    </source>
</reference>
<dbReference type="RefSeq" id="WP_123741959.1">
    <property type="nucleotide sequence ID" value="NZ_RJKM01000001.1"/>
</dbReference>
<dbReference type="AlphaFoldDB" id="A0A3N1H012"/>
<comment type="caution">
    <text evidence="2">The sequence shown here is derived from an EMBL/GenBank/DDBJ whole genome shotgun (WGS) entry which is preliminary data.</text>
</comment>
<protein>
    <recommendedName>
        <fullName evidence="4">VWFA domain-containing protein</fullName>
    </recommendedName>
</protein>
<evidence type="ECO:0000313" key="3">
    <source>
        <dbReference type="Proteomes" id="UP000268727"/>
    </source>
</evidence>
<dbReference type="EMBL" id="RJKM01000001">
    <property type="protein sequence ID" value="ROP35895.1"/>
    <property type="molecule type" value="Genomic_DNA"/>
</dbReference>
<dbReference type="InterPro" id="IPR036465">
    <property type="entry name" value="vWFA_dom_sf"/>
</dbReference>
<dbReference type="Proteomes" id="UP000268727">
    <property type="component" value="Unassembled WGS sequence"/>
</dbReference>
<accession>A0A3N1H012</accession>
<organism evidence="2 3">
    <name type="scientific">Saccharothrix texasensis</name>
    <dbReference type="NCBI Taxonomy" id="103734"/>
    <lineage>
        <taxon>Bacteria</taxon>
        <taxon>Bacillati</taxon>
        <taxon>Actinomycetota</taxon>
        <taxon>Actinomycetes</taxon>
        <taxon>Pseudonocardiales</taxon>
        <taxon>Pseudonocardiaceae</taxon>
        <taxon>Saccharothrix</taxon>
    </lineage>
</organism>
<keyword evidence="3" id="KW-1185">Reference proteome</keyword>
<gene>
    <name evidence="2" type="ORF">EDD40_1152</name>
</gene>
<dbReference type="Gene3D" id="3.40.50.410">
    <property type="entry name" value="von Willebrand factor, type A domain"/>
    <property type="match status" value="1"/>
</dbReference>
<proteinExistence type="predicted"/>
<feature type="region of interest" description="Disordered" evidence="1">
    <location>
        <begin position="192"/>
        <end position="221"/>
    </location>
</feature>